<evidence type="ECO:0000313" key="8">
    <source>
        <dbReference type="Proteomes" id="UP000179076"/>
    </source>
</evidence>
<feature type="transmembrane region" description="Helical" evidence="5">
    <location>
        <begin position="188"/>
        <end position="209"/>
    </location>
</feature>
<protein>
    <submittedName>
        <fullName evidence="7">Cation transporter</fullName>
    </submittedName>
</protein>
<feature type="transmembrane region" description="Helical" evidence="5">
    <location>
        <begin position="74"/>
        <end position="96"/>
    </location>
</feature>
<feature type="domain" description="Sodium/calcium exchanger membrane region" evidence="6">
    <location>
        <begin position="9"/>
        <end position="153"/>
    </location>
</feature>
<evidence type="ECO:0000256" key="5">
    <source>
        <dbReference type="SAM" id="Phobius"/>
    </source>
</evidence>
<feature type="transmembrane region" description="Helical" evidence="5">
    <location>
        <begin position="221"/>
        <end position="244"/>
    </location>
</feature>
<evidence type="ECO:0000256" key="4">
    <source>
        <dbReference type="ARBA" id="ARBA00023136"/>
    </source>
</evidence>
<feature type="transmembrane region" description="Helical" evidence="5">
    <location>
        <begin position="6"/>
        <end position="23"/>
    </location>
</feature>
<feature type="transmembrane region" description="Helical" evidence="5">
    <location>
        <begin position="289"/>
        <end position="307"/>
    </location>
</feature>
<evidence type="ECO:0000256" key="1">
    <source>
        <dbReference type="ARBA" id="ARBA00004141"/>
    </source>
</evidence>
<dbReference type="InterPro" id="IPR004481">
    <property type="entry name" value="K/Na/Ca-exchanger"/>
</dbReference>
<gene>
    <name evidence="7" type="ORF">A2W18_06575</name>
</gene>
<feature type="transmembrane region" description="Helical" evidence="5">
    <location>
        <begin position="319"/>
        <end position="338"/>
    </location>
</feature>
<evidence type="ECO:0000259" key="6">
    <source>
        <dbReference type="Pfam" id="PF01699"/>
    </source>
</evidence>
<feature type="transmembrane region" description="Helical" evidence="5">
    <location>
        <begin position="251"/>
        <end position="269"/>
    </location>
</feature>
<dbReference type="GO" id="GO:0006874">
    <property type="term" value="P:intracellular calcium ion homeostasis"/>
    <property type="evidence" value="ECO:0007669"/>
    <property type="project" value="TreeGrafter"/>
</dbReference>
<feature type="transmembrane region" description="Helical" evidence="5">
    <location>
        <begin position="108"/>
        <end position="129"/>
    </location>
</feature>
<dbReference type="AlphaFoldDB" id="A0A1F6V5G8"/>
<keyword evidence="4 5" id="KW-0472">Membrane</keyword>
<evidence type="ECO:0000256" key="2">
    <source>
        <dbReference type="ARBA" id="ARBA00022692"/>
    </source>
</evidence>
<dbReference type="InterPro" id="IPR004837">
    <property type="entry name" value="NaCa_Exmemb"/>
</dbReference>
<keyword evidence="2 5" id="KW-0812">Transmembrane</keyword>
<feature type="transmembrane region" description="Helical" evidence="5">
    <location>
        <begin position="44"/>
        <end position="68"/>
    </location>
</feature>
<organism evidence="7 8">
    <name type="scientific">Candidatus Muproteobacteria bacterium RBG_16_60_9</name>
    <dbReference type="NCBI Taxonomy" id="1817755"/>
    <lineage>
        <taxon>Bacteria</taxon>
        <taxon>Pseudomonadati</taxon>
        <taxon>Pseudomonadota</taxon>
        <taxon>Candidatus Muproteobacteria</taxon>
    </lineage>
</organism>
<dbReference type="EMBL" id="MFSP01000115">
    <property type="protein sequence ID" value="OGI64923.1"/>
    <property type="molecule type" value="Genomic_DNA"/>
</dbReference>
<accession>A0A1F6V5G8</accession>
<dbReference type="Proteomes" id="UP000179076">
    <property type="component" value="Unassembled WGS sequence"/>
</dbReference>
<dbReference type="GO" id="GO:0005262">
    <property type="term" value="F:calcium channel activity"/>
    <property type="evidence" value="ECO:0007669"/>
    <property type="project" value="TreeGrafter"/>
</dbReference>
<dbReference type="PANTHER" id="PTHR10846:SF8">
    <property type="entry name" value="INNER MEMBRANE PROTEIN YRBG"/>
    <property type="match status" value="1"/>
</dbReference>
<dbReference type="Gene3D" id="1.20.1420.30">
    <property type="entry name" value="NCX, central ion-binding region"/>
    <property type="match status" value="1"/>
</dbReference>
<sequence>MALSSAAIAWLQFAICALLIGVAGTRLSRYGDMIADKTGMGATWVGLLLMATVTSLPELVTGVSAVALADAPDIAVGNVLGACVINLSMLVVLDLLDRGESVYTRASQGHILSAGFGVILAGFVGASLLFAQHGWVQTIGFIGFYSPFIVIVYLVAMRTLFRYENRKRAAFVEEKVERYPNITLRQAYLRYALAASVVVGAGLWLPYIGQQLAVAMRWQQSFVGSLFIAFATTLPEITVTIAALRLGALDLAVSNLLGSNLFNLLILAIDDVFLVKGPLLSHVSAVHAVSTLSIVMMNGVVIVGLLYQPQGRVFRTVGWASIVLLTMYLVNASFLYLFSG</sequence>
<reference evidence="7 8" key="1">
    <citation type="journal article" date="2016" name="Nat. Commun.">
        <title>Thousands of microbial genomes shed light on interconnected biogeochemical processes in an aquifer system.</title>
        <authorList>
            <person name="Anantharaman K."/>
            <person name="Brown C.T."/>
            <person name="Hug L.A."/>
            <person name="Sharon I."/>
            <person name="Castelle C.J."/>
            <person name="Probst A.J."/>
            <person name="Thomas B.C."/>
            <person name="Singh A."/>
            <person name="Wilkins M.J."/>
            <person name="Karaoz U."/>
            <person name="Brodie E.L."/>
            <person name="Williams K.H."/>
            <person name="Hubbard S.S."/>
            <person name="Banfield J.F."/>
        </authorList>
    </citation>
    <scope>NUCLEOTIDE SEQUENCE [LARGE SCALE GENOMIC DNA]</scope>
</reference>
<evidence type="ECO:0000256" key="3">
    <source>
        <dbReference type="ARBA" id="ARBA00022989"/>
    </source>
</evidence>
<keyword evidence="3 5" id="KW-1133">Transmembrane helix</keyword>
<comment type="subcellular location">
    <subcellularLocation>
        <location evidence="1">Membrane</location>
        <topology evidence="1">Multi-pass membrane protein</topology>
    </subcellularLocation>
</comment>
<dbReference type="GO" id="GO:0005886">
    <property type="term" value="C:plasma membrane"/>
    <property type="evidence" value="ECO:0007669"/>
    <property type="project" value="TreeGrafter"/>
</dbReference>
<dbReference type="Pfam" id="PF01699">
    <property type="entry name" value="Na_Ca_ex"/>
    <property type="match status" value="2"/>
</dbReference>
<feature type="transmembrane region" description="Helical" evidence="5">
    <location>
        <begin position="135"/>
        <end position="156"/>
    </location>
</feature>
<name>A0A1F6V5G8_9PROT</name>
<dbReference type="InterPro" id="IPR044880">
    <property type="entry name" value="NCX_ion-bd_dom_sf"/>
</dbReference>
<dbReference type="PANTHER" id="PTHR10846">
    <property type="entry name" value="SODIUM/POTASSIUM/CALCIUM EXCHANGER"/>
    <property type="match status" value="1"/>
</dbReference>
<evidence type="ECO:0000313" key="7">
    <source>
        <dbReference type="EMBL" id="OGI64923.1"/>
    </source>
</evidence>
<proteinExistence type="predicted"/>
<feature type="domain" description="Sodium/calcium exchanger membrane region" evidence="6">
    <location>
        <begin position="193"/>
        <end position="331"/>
    </location>
</feature>
<dbReference type="GO" id="GO:0008273">
    <property type="term" value="F:calcium, potassium:sodium antiporter activity"/>
    <property type="evidence" value="ECO:0007669"/>
    <property type="project" value="TreeGrafter"/>
</dbReference>
<comment type="caution">
    <text evidence="7">The sequence shown here is derived from an EMBL/GenBank/DDBJ whole genome shotgun (WGS) entry which is preliminary data.</text>
</comment>